<reference evidence="1 2" key="1">
    <citation type="submission" date="2020-04" db="EMBL/GenBank/DDBJ databases">
        <authorList>
            <person name="Yao Y."/>
            <person name="He Z."/>
        </authorList>
    </citation>
    <scope>NUCLEOTIDE SEQUENCE [LARGE SCALE GENOMIC DNA]</scope>
    <source>
        <strain evidence="1 2">CY-1</strain>
    </source>
</reference>
<organism evidence="1 2">
    <name type="scientific">Pseudomonas umsongensis</name>
    <dbReference type="NCBI Taxonomy" id="198618"/>
    <lineage>
        <taxon>Bacteria</taxon>
        <taxon>Pseudomonadati</taxon>
        <taxon>Pseudomonadota</taxon>
        <taxon>Gammaproteobacteria</taxon>
        <taxon>Pseudomonadales</taxon>
        <taxon>Pseudomonadaceae</taxon>
        <taxon>Pseudomonas</taxon>
    </lineage>
</organism>
<dbReference type="AlphaFoldDB" id="A0AAE7A360"/>
<name>A0AAE7A360_9PSED</name>
<dbReference type="Proteomes" id="UP000501367">
    <property type="component" value="Chromosome"/>
</dbReference>
<dbReference type="RefSeq" id="WP_168759216.1">
    <property type="nucleotide sequence ID" value="NZ_CP051487.1"/>
</dbReference>
<protein>
    <submittedName>
        <fullName evidence="1">Cell invasion protein</fullName>
    </submittedName>
</protein>
<dbReference type="KEGG" id="pum:HGP31_22700"/>
<evidence type="ECO:0000313" key="2">
    <source>
        <dbReference type="Proteomes" id="UP000501367"/>
    </source>
</evidence>
<gene>
    <name evidence="1" type="ORF">HGP31_22700</name>
</gene>
<evidence type="ECO:0000313" key="1">
    <source>
        <dbReference type="EMBL" id="QJC82569.1"/>
    </source>
</evidence>
<proteinExistence type="predicted"/>
<accession>A0AAE7A360</accession>
<dbReference type="GeneID" id="72196428"/>
<dbReference type="EMBL" id="CP051487">
    <property type="protein sequence ID" value="QJC82569.1"/>
    <property type="molecule type" value="Genomic_DNA"/>
</dbReference>
<dbReference type="PRINTS" id="PR01608">
    <property type="entry name" value="BACINVASINC"/>
</dbReference>
<sequence>MSQINATPVRTPVVPAYDPLNDAGLSELVAQEQFSKDLQGKRLLQPALSDGSVAKQILQSSNSTFPAVQALENDIDAYQPTESDWQDFTAALVLVSDEVRNDLIFDPGAWEKHANVLIAAIIAVNIARVANAALRGHFSVMQAEASKLQGEAIMESGRAAIYSAFSAAVVSGAIAGFAMVKSFQGLAQKHTDISLHKRNALDAGNIERDLTRDRNRTDWNPETTYKITVFDDFGRMKPVDFKPEGSTLTPKEQQWFNEEISKAQKVGQASDWLSQMGSKGIERKLEIGRALNAMSTGMSQVVSTMVRMAEHAARQEQVLQENVQSTQKSLSDEVGAKDSADAALLQKLMDIVMQLFQSRIEVIGRMA</sequence>